<protein>
    <recommendedName>
        <fullName evidence="5">Protein ECERIFERUM 26-like</fullName>
    </recommendedName>
</protein>
<dbReference type="InterPro" id="IPR050317">
    <property type="entry name" value="Plant_Fungal_Acyltransferase"/>
</dbReference>
<dbReference type="Gene3D" id="3.30.559.10">
    <property type="entry name" value="Chloramphenicol acetyltransferase-like domain"/>
    <property type="match status" value="2"/>
</dbReference>
<dbReference type="PANTHER" id="PTHR31642">
    <property type="entry name" value="TRICHOTHECENE 3-O-ACETYLTRANSFERASE"/>
    <property type="match status" value="1"/>
</dbReference>
<proteinExistence type="inferred from homology"/>
<evidence type="ECO:0000313" key="4">
    <source>
        <dbReference type="Proteomes" id="UP000323000"/>
    </source>
</evidence>
<dbReference type="OrthoDB" id="1862401at2759"/>
<feature type="compositionally biased region" description="Pro residues" evidence="2">
    <location>
        <begin position="188"/>
        <end position="197"/>
    </location>
</feature>
<dbReference type="PANTHER" id="PTHR31642:SF115">
    <property type="entry name" value="PROTEIN ECERIFERUM 26-LIKE"/>
    <property type="match status" value="1"/>
</dbReference>
<dbReference type="Pfam" id="PF02458">
    <property type="entry name" value="Transferase"/>
    <property type="match status" value="1"/>
</dbReference>
<reference evidence="4" key="1">
    <citation type="journal article" date="2019" name="Gigascience">
        <title>De novo genome assembly of the endangered Acer yangbiense, a plant species with extremely small populations endemic to Yunnan Province, China.</title>
        <authorList>
            <person name="Yang J."/>
            <person name="Wariss H.M."/>
            <person name="Tao L."/>
            <person name="Zhang R."/>
            <person name="Yun Q."/>
            <person name="Hollingsworth P."/>
            <person name="Dao Z."/>
            <person name="Luo G."/>
            <person name="Guo H."/>
            <person name="Ma Y."/>
            <person name="Sun W."/>
        </authorList>
    </citation>
    <scope>NUCLEOTIDE SEQUENCE [LARGE SCALE GENOMIC DNA]</scope>
    <source>
        <strain evidence="4">cv. Malutang</strain>
    </source>
</reference>
<dbReference type="GO" id="GO:0016747">
    <property type="term" value="F:acyltransferase activity, transferring groups other than amino-acyl groups"/>
    <property type="evidence" value="ECO:0007669"/>
    <property type="project" value="TreeGrafter"/>
</dbReference>
<accession>A0A5C7IU71</accession>
<dbReference type="InterPro" id="IPR023213">
    <property type="entry name" value="CAT-like_dom_sf"/>
</dbReference>
<comment type="similarity">
    <text evidence="1">Belongs to the plant acyltransferase family.</text>
</comment>
<sequence>MVYSKEDMLIHNIKLSSVGPSCAIESGVVHEPSGMDLAMKLHYLIGVYLFKSDAAEGLTTMVIKESMFSWLNDYYVVSGRFRHSDSGRPYVKCNDCGVRFIEAECEKTVDEWLEMRDYSLNKQLVYHLPIGPEISFSPPVFLQVTRFKCGGMSLGLSWAHILGDAFSACEFINKWGQAVSKIQADRPPILPRPPPTPINNIPKPRTPPPAHIKPNYPLSIKLVDPVGDRWVPSDNFKMNTFSLHLTSTHMTHLQSKCDPQPIPPFESLCAVIWKCIAKIRDHEESPNIVTLFKRDPNNLKSGKLGNTAMISTVEAEFSVADAELGKLGKLLAEEGSDERGEIEEAVEKENGVSDFVVYGANLTFVNMEEANPYGLEVKGNGAELVWYGIEGVGDKGVVVVMKDRDGGKGRVVTVILGEDEVVKLKHELRDGGLLLDKDY</sequence>
<evidence type="ECO:0000256" key="1">
    <source>
        <dbReference type="ARBA" id="ARBA00009861"/>
    </source>
</evidence>
<dbReference type="AlphaFoldDB" id="A0A5C7IU71"/>
<name>A0A5C7IU71_9ROSI</name>
<evidence type="ECO:0000313" key="3">
    <source>
        <dbReference type="EMBL" id="TXG72639.1"/>
    </source>
</evidence>
<evidence type="ECO:0000256" key="2">
    <source>
        <dbReference type="SAM" id="MobiDB-lite"/>
    </source>
</evidence>
<feature type="region of interest" description="Disordered" evidence="2">
    <location>
        <begin position="185"/>
        <end position="210"/>
    </location>
</feature>
<keyword evidence="4" id="KW-1185">Reference proteome</keyword>
<organism evidence="3 4">
    <name type="scientific">Acer yangbiense</name>
    <dbReference type="NCBI Taxonomy" id="1000413"/>
    <lineage>
        <taxon>Eukaryota</taxon>
        <taxon>Viridiplantae</taxon>
        <taxon>Streptophyta</taxon>
        <taxon>Embryophyta</taxon>
        <taxon>Tracheophyta</taxon>
        <taxon>Spermatophyta</taxon>
        <taxon>Magnoliopsida</taxon>
        <taxon>eudicotyledons</taxon>
        <taxon>Gunneridae</taxon>
        <taxon>Pentapetalae</taxon>
        <taxon>rosids</taxon>
        <taxon>malvids</taxon>
        <taxon>Sapindales</taxon>
        <taxon>Sapindaceae</taxon>
        <taxon>Hippocastanoideae</taxon>
        <taxon>Acereae</taxon>
        <taxon>Acer</taxon>
    </lineage>
</organism>
<dbReference type="EMBL" id="VAHF01000001">
    <property type="protein sequence ID" value="TXG72639.1"/>
    <property type="molecule type" value="Genomic_DNA"/>
</dbReference>
<gene>
    <name evidence="3" type="ORF">EZV62_001218</name>
</gene>
<dbReference type="Proteomes" id="UP000323000">
    <property type="component" value="Chromosome 1"/>
</dbReference>
<evidence type="ECO:0008006" key="5">
    <source>
        <dbReference type="Google" id="ProtNLM"/>
    </source>
</evidence>
<comment type="caution">
    <text evidence="3">The sequence shown here is derived from an EMBL/GenBank/DDBJ whole genome shotgun (WGS) entry which is preliminary data.</text>
</comment>